<evidence type="ECO:0000313" key="4">
    <source>
        <dbReference type="Proteomes" id="UP000556329"/>
    </source>
</evidence>
<feature type="transmembrane region" description="Helical" evidence="2">
    <location>
        <begin position="21"/>
        <end position="42"/>
    </location>
</feature>
<dbReference type="Proteomes" id="UP000556329">
    <property type="component" value="Unassembled WGS sequence"/>
</dbReference>
<dbReference type="EMBL" id="JACHEF010000013">
    <property type="protein sequence ID" value="MBB6414054.1"/>
    <property type="molecule type" value="Genomic_DNA"/>
</dbReference>
<evidence type="ECO:0000313" key="3">
    <source>
        <dbReference type="EMBL" id="MBB6414054.1"/>
    </source>
</evidence>
<accession>A0A841PFG2</accession>
<name>A0A841PFG2_9HYPH</name>
<comment type="caution">
    <text evidence="3">The sequence shown here is derived from an EMBL/GenBank/DDBJ whole genome shotgun (WGS) entry which is preliminary data.</text>
</comment>
<dbReference type="AlphaFoldDB" id="A0A841PFG2"/>
<keyword evidence="2" id="KW-1133">Transmembrane helix</keyword>
<feature type="region of interest" description="Disordered" evidence="1">
    <location>
        <begin position="89"/>
        <end position="115"/>
    </location>
</feature>
<dbReference type="RefSeq" id="WP_343068313.1">
    <property type="nucleotide sequence ID" value="NZ_JACHEF010000013.1"/>
</dbReference>
<keyword evidence="2" id="KW-0472">Membrane</keyword>
<proteinExistence type="predicted"/>
<keyword evidence="4" id="KW-1185">Reference proteome</keyword>
<feature type="compositionally biased region" description="Polar residues" evidence="1">
    <location>
        <begin position="89"/>
        <end position="104"/>
    </location>
</feature>
<protein>
    <recommendedName>
        <fullName evidence="5">Nuclease</fullName>
    </recommendedName>
</protein>
<evidence type="ECO:0008006" key="5">
    <source>
        <dbReference type="Google" id="ProtNLM"/>
    </source>
</evidence>
<organism evidence="3 4">
    <name type="scientific">Mesorhizobium sangaii</name>
    <dbReference type="NCBI Taxonomy" id="505389"/>
    <lineage>
        <taxon>Bacteria</taxon>
        <taxon>Pseudomonadati</taxon>
        <taxon>Pseudomonadota</taxon>
        <taxon>Alphaproteobacteria</taxon>
        <taxon>Hyphomicrobiales</taxon>
        <taxon>Phyllobacteriaceae</taxon>
        <taxon>Mesorhizobium</taxon>
    </lineage>
</organism>
<evidence type="ECO:0000256" key="1">
    <source>
        <dbReference type="SAM" id="MobiDB-lite"/>
    </source>
</evidence>
<sequence>MAKATQFGRSKNTKRNARRSVLKWPQLLLGLVMVLLGIAAYFGSDGGAALSRLPLPGSVLHADPITGIASVIDGDTIELHGQRVRFNGMTRQNPRNSATMQRASAISAVRNQPPP</sequence>
<reference evidence="3 4" key="1">
    <citation type="submission" date="2020-08" db="EMBL/GenBank/DDBJ databases">
        <title>Genomic Encyclopedia of Type Strains, Phase IV (KMG-IV): sequencing the most valuable type-strain genomes for metagenomic binning, comparative biology and taxonomic classification.</title>
        <authorList>
            <person name="Goeker M."/>
        </authorList>
    </citation>
    <scope>NUCLEOTIDE SEQUENCE [LARGE SCALE GENOMIC DNA]</scope>
    <source>
        <strain evidence="3 4">DSM 100039</strain>
    </source>
</reference>
<gene>
    <name evidence="3" type="ORF">HNQ71_006763</name>
</gene>
<keyword evidence="2" id="KW-0812">Transmembrane</keyword>
<evidence type="ECO:0000256" key="2">
    <source>
        <dbReference type="SAM" id="Phobius"/>
    </source>
</evidence>